<feature type="transmembrane region" description="Helical" evidence="1">
    <location>
        <begin position="60"/>
        <end position="82"/>
    </location>
</feature>
<keyword evidence="1" id="KW-0472">Membrane</keyword>
<dbReference type="Proteomes" id="UP000008068">
    <property type="component" value="Unassembled WGS sequence"/>
</dbReference>
<reference evidence="3" key="1">
    <citation type="submission" date="2011-07" db="EMBL/GenBank/DDBJ databases">
        <authorList>
            <consortium name="Caenorhabditis brenneri Sequencing and Analysis Consortium"/>
            <person name="Wilson R.K."/>
        </authorList>
    </citation>
    <scope>NUCLEOTIDE SEQUENCE [LARGE SCALE GENOMIC DNA]</scope>
    <source>
        <strain evidence="3">PB2801</strain>
    </source>
</reference>
<feature type="transmembrane region" description="Helical" evidence="1">
    <location>
        <begin position="147"/>
        <end position="168"/>
    </location>
</feature>
<accession>G0N1E1</accession>
<dbReference type="InParanoid" id="G0N1E1"/>
<keyword evidence="1" id="KW-1133">Transmembrane helix</keyword>
<keyword evidence="1" id="KW-0812">Transmembrane</keyword>
<dbReference type="InterPro" id="IPR018817">
    <property type="entry name" value="7TM_GPCR_serpentine_rcpt_Srz"/>
</dbReference>
<gene>
    <name evidence="2" type="ORF">CAEBREN_11380</name>
</gene>
<evidence type="ECO:0008006" key="4">
    <source>
        <dbReference type="Google" id="ProtNLM"/>
    </source>
</evidence>
<keyword evidence="3" id="KW-1185">Reference proteome</keyword>
<organism evidence="3">
    <name type="scientific">Caenorhabditis brenneri</name>
    <name type="common">Nematode worm</name>
    <dbReference type="NCBI Taxonomy" id="135651"/>
    <lineage>
        <taxon>Eukaryota</taxon>
        <taxon>Metazoa</taxon>
        <taxon>Ecdysozoa</taxon>
        <taxon>Nematoda</taxon>
        <taxon>Chromadorea</taxon>
        <taxon>Rhabditida</taxon>
        <taxon>Rhabditina</taxon>
        <taxon>Rhabditomorpha</taxon>
        <taxon>Rhabditoidea</taxon>
        <taxon>Rhabditidae</taxon>
        <taxon>Peloderinae</taxon>
        <taxon>Caenorhabditis</taxon>
    </lineage>
</organism>
<dbReference type="PANTHER" id="PTHR31720:SF3">
    <property type="entry name" value="SERPENTINE RECEPTOR, CLASS Z-RELATED"/>
    <property type="match status" value="1"/>
</dbReference>
<proteinExistence type="predicted"/>
<dbReference type="EMBL" id="GL379827">
    <property type="protein sequence ID" value="EGT50170.1"/>
    <property type="molecule type" value="Genomic_DNA"/>
</dbReference>
<feature type="transmembrane region" description="Helical" evidence="1">
    <location>
        <begin position="180"/>
        <end position="201"/>
    </location>
</feature>
<dbReference type="Pfam" id="PF10325">
    <property type="entry name" value="7TM_GPCR_Srz"/>
    <property type="match status" value="1"/>
</dbReference>
<feature type="transmembrane region" description="Helical" evidence="1">
    <location>
        <begin position="255"/>
        <end position="275"/>
    </location>
</feature>
<feature type="transmembrane region" description="Helical" evidence="1">
    <location>
        <begin position="94"/>
        <end position="127"/>
    </location>
</feature>
<evidence type="ECO:0000256" key="1">
    <source>
        <dbReference type="SAM" id="Phobius"/>
    </source>
</evidence>
<evidence type="ECO:0000313" key="2">
    <source>
        <dbReference type="EMBL" id="EGT50170.1"/>
    </source>
</evidence>
<dbReference type="AlphaFoldDB" id="G0N1E1"/>
<feature type="transmembrane region" description="Helical" evidence="1">
    <location>
        <begin position="221"/>
        <end position="243"/>
    </location>
</feature>
<dbReference type="OMA" id="RIIRICY"/>
<dbReference type="eggNOG" id="ENOG502TIPJ">
    <property type="taxonomic scope" value="Eukaryota"/>
</dbReference>
<dbReference type="HOGENOM" id="CLU_056063_2_1_1"/>
<feature type="transmembrane region" description="Helical" evidence="1">
    <location>
        <begin position="20"/>
        <end position="39"/>
    </location>
</feature>
<sequence length="327" mass="38099">MKNCTTNGTECDPVPWEPVIVYGLYLVPLAYFAIFPFYVRVYRRNREQDKSMAVFPIFEHFYLANWVTYILILIAFVCYNTFGFLELQELTKELTIRLLVLITVPAMWTWNVCQFLLSLLAIQRFFLVFFPATEKYLNFSSRTMKRIIRICYGTIILKFVPFVILQYFGYEELTKSVNDVTHFVLDNLPIATASLYIPLILKIRKSSHLASAQLNRPQRYVFWQLIVISIQRLIFVPVMFFVFSSPSSNPFTSLFSTYLNIFCIPFITQISYLGCNRRTVELLLESLTADNFLKMLCCPCFKPSLARVDVVGETPVIYHVSSTQMDS</sequence>
<protein>
    <recommendedName>
        <fullName evidence="4">Serpentine Receptor, class Z</fullName>
    </recommendedName>
</protein>
<evidence type="ECO:0000313" key="3">
    <source>
        <dbReference type="Proteomes" id="UP000008068"/>
    </source>
</evidence>
<dbReference type="OrthoDB" id="5875403at2759"/>
<dbReference type="PANTHER" id="PTHR31720">
    <property type="entry name" value="SERPENTINE RECEPTOR, CLASS Z-RELATED"/>
    <property type="match status" value="1"/>
</dbReference>
<name>G0N1E1_CAEBE</name>